<dbReference type="Proteomes" id="UP001497680">
    <property type="component" value="Unassembled WGS sequence"/>
</dbReference>
<evidence type="ECO:0000313" key="2">
    <source>
        <dbReference type="Proteomes" id="UP001497680"/>
    </source>
</evidence>
<evidence type="ECO:0000313" key="1">
    <source>
        <dbReference type="EMBL" id="KAI6082203.1"/>
    </source>
</evidence>
<keyword evidence="2" id="KW-1185">Reference proteome</keyword>
<reference evidence="1 2" key="1">
    <citation type="journal article" date="2022" name="New Phytol.">
        <title>Ecological generalism drives hyperdiversity of secondary metabolite gene clusters in xylarialean endophytes.</title>
        <authorList>
            <person name="Franco M.E.E."/>
            <person name="Wisecaver J.H."/>
            <person name="Arnold A.E."/>
            <person name="Ju Y.M."/>
            <person name="Slot J.C."/>
            <person name="Ahrendt S."/>
            <person name="Moore L.P."/>
            <person name="Eastman K.E."/>
            <person name="Scott K."/>
            <person name="Konkel Z."/>
            <person name="Mondo S.J."/>
            <person name="Kuo A."/>
            <person name="Hayes R.D."/>
            <person name="Haridas S."/>
            <person name="Andreopoulos B."/>
            <person name="Riley R."/>
            <person name="LaButti K."/>
            <person name="Pangilinan J."/>
            <person name="Lipzen A."/>
            <person name="Amirebrahimi M."/>
            <person name="Yan J."/>
            <person name="Adam C."/>
            <person name="Keymanesh K."/>
            <person name="Ng V."/>
            <person name="Louie K."/>
            <person name="Northen T."/>
            <person name="Drula E."/>
            <person name="Henrissat B."/>
            <person name="Hsieh H.M."/>
            <person name="Youens-Clark K."/>
            <person name="Lutzoni F."/>
            <person name="Miadlikowska J."/>
            <person name="Eastwood D.C."/>
            <person name="Hamelin R.C."/>
            <person name="Grigoriev I.V."/>
            <person name="U'Ren J.M."/>
        </authorList>
    </citation>
    <scope>NUCLEOTIDE SEQUENCE [LARGE SCALE GENOMIC DNA]</scope>
    <source>
        <strain evidence="1 2">ER1909</strain>
    </source>
</reference>
<dbReference type="EMBL" id="MU394376">
    <property type="protein sequence ID" value="KAI6082203.1"/>
    <property type="molecule type" value="Genomic_DNA"/>
</dbReference>
<proteinExistence type="predicted"/>
<gene>
    <name evidence="1" type="ORF">F4821DRAFT_219359</name>
</gene>
<sequence>MFASWKPVASGDGSNVLLCKRPHTFDPVTAKTERPVACSHCRAQKVRCTGDRGNGEGCRRCQSLGRKCTYYPPRRSSSSTTATTATPGEKVPGFTDATGPVRPDPLELPTPAPTDDRPVSSASASTTNRAAGAHEWIHESQGSYSSSSTTDFSNFSLDNEFTRYSSASALIGNCEGRFAAPEQILGSTQENSLFRSSSQQHPEMYSGACAPRPSQLPQTGSSFSQGQAQDTERNTQPQASLPDCQCLHRAVIFMDELELLGEPATTNAQHLPVDGILIAHRKALHQGEAMLKCASCAARVENMMILTFLVSKLTDLCCRAISALSSCCNTEDQLGAPVAAIGAYRLESEIERIAVARVLLRLALDRLLGLVSTLQGVGRRLGSEAMGRRLDVCRRTIGGLLDGDAGRQ</sequence>
<name>A0ACC0CP78_9PEZI</name>
<comment type="caution">
    <text evidence="1">The sequence shown here is derived from an EMBL/GenBank/DDBJ whole genome shotgun (WGS) entry which is preliminary data.</text>
</comment>
<organism evidence="1 2">
    <name type="scientific">Hypoxylon rubiginosum</name>
    <dbReference type="NCBI Taxonomy" id="110542"/>
    <lineage>
        <taxon>Eukaryota</taxon>
        <taxon>Fungi</taxon>
        <taxon>Dikarya</taxon>
        <taxon>Ascomycota</taxon>
        <taxon>Pezizomycotina</taxon>
        <taxon>Sordariomycetes</taxon>
        <taxon>Xylariomycetidae</taxon>
        <taxon>Xylariales</taxon>
        <taxon>Hypoxylaceae</taxon>
        <taxon>Hypoxylon</taxon>
    </lineage>
</organism>
<protein>
    <submittedName>
        <fullName evidence="1">Uncharacterized protein</fullName>
    </submittedName>
</protein>
<accession>A0ACC0CP78</accession>